<dbReference type="Proteomes" id="UP000824024">
    <property type="component" value="Unassembled WGS sequence"/>
</dbReference>
<reference evidence="1" key="1">
    <citation type="journal article" date="2021" name="PeerJ">
        <title>Extensive microbial diversity within the chicken gut microbiome revealed by metagenomics and culture.</title>
        <authorList>
            <person name="Gilroy R."/>
            <person name="Ravi A."/>
            <person name="Getino M."/>
            <person name="Pursley I."/>
            <person name="Horton D.L."/>
            <person name="Alikhan N.F."/>
            <person name="Baker D."/>
            <person name="Gharbi K."/>
            <person name="Hall N."/>
            <person name="Watson M."/>
            <person name="Adriaenssens E.M."/>
            <person name="Foster-Nyarko E."/>
            <person name="Jarju S."/>
            <person name="Secka A."/>
            <person name="Antonio M."/>
            <person name="Oren A."/>
            <person name="Chaudhuri R.R."/>
            <person name="La Ragione R."/>
            <person name="Hildebrand F."/>
            <person name="Pallen M.J."/>
        </authorList>
    </citation>
    <scope>NUCLEOTIDE SEQUENCE</scope>
    <source>
        <strain evidence="1">CHK192-9172</strain>
    </source>
</reference>
<comment type="caution">
    <text evidence="1">The sequence shown here is derived from an EMBL/GenBank/DDBJ whole genome shotgun (WGS) entry which is preliminary data.</text>
</comment>
<evidence type="ECO:0000313" key="1">
    <source>
        <dbReference type="EMBL" id="HIZ06902.1"/>
    </source>
</evidence>
<name>A0A9D2D1J3_9FIRM</name>
<protein>
    <submittedName>
        <fullName evidence="1">Uncharacterized protein</fullName>
    </submittedName>
</protein>
<dbReference type="AlphaFoldDB" id="A0A9D2D1J3"/>
<evidence type="ECO:0000313" key="2">
    <source>
        <dbReference type="Proteomes" id="UP000824024"/>
    </source>
</evidence>
<accession>A0A9D2D1J3</accession>
<dbReference type="EMBL" id="DXCH01000083">
    <property type="protein sequence ID" value="HIZ06902.1"/>
    <property type="molecule type" value="Genomic_DNA"/>
</dbReference>
<proteinExistence type="predicted"/>
<reference evidence="1" key="2">
    <citation type="submission" date="2021-04" db="EMBL/GenBank/DDBJ databases">
        <authorList>
            <person name="Gilroy R."/>
        </authorList>
    </citation>
    <scope>NUCLEOTIDE SEQUENCE</scope>
    <source>
        <strain evidence="1">CHK192-9172</strain>
    </source>
</reference>
<gene>
    <name evidence="1" type="ORF">IAA08_03065</name>
</gene>
<sequence length="74" mass="8448">MYEKKDVKKTEKAYETLEDSILRDYDYLGSSASAHDCTGLIPSGPVSEEELLSYKDVYDFPPPAMTPQDRKKKK</sequence>
<organism evidence="1 2">
    <name type="scientific">Candidatus Eubacterium avistercoris</name>
    <dbReference type="NCBI Taxonomy" id="2838567"/>
    <lineage>
        <taxon>Bacteria</taxon>
        <taxon>Bacillati</taxon>
        <taxon>Bacillota</taxon>
        <taxon>Clostridia</taxon>
        <taxon>Eubacteriales</taxon>
        <taxon>Eubacteriaceae</taxon>
        <taxon>Eubacterium</taxon>
    </lineage>
</organism>